<feature type="transmembrane region" description="Helical" evidence="6">
    <location>
        <begin position="439"/>
        <end position="462"/>
    </location>
</feature>
<comment type="caution">
    <text evidence="8">The sequence shown here is derived from an EMBL/GenBank/DDBJ whole genome shotgun (WGS) entry which is preliminary data.</text>
</comment>
<keyword evidence="9" id="KW-1185">Reference proteome</keyword>
<feature type="transmembrane region" description="Helical" evidence="6">
    <location>
        <begin position="278"/>
        <end position="303"/>
    </location>
</feature>
<feature type="transmembrane region" description="Helical" evidence="6">
    <location>
        <begin position="66"/>
        <end position="83"/>
    </location>
</feature>
<feature type="transmembrane region" description="Helical" evidence="6">
    <location>
        <begin position="103"/>
        <end position="123"/>
    </location>
</feature>
<dbReference type="RefSeq" id="WP_133581243.1">
    <property type="nucleotide sequence ID" value="NZ_SNYJ01000013.1"/>
</dbReference>
<feature type="transmembrane region" description="Helical" evidence="6">
    <location>
        <begin position="324"/>
        <end position="346"/>
    </location>
</feature>
<dbReference type="InterPro" id="IPR018461">
    <property type="entry name" value="Na/H_Antiport_NhaC-like_C"/>
</dbReference>
<evidence type="ECO:0000256" key="6">
    <source>
        <dbReference type="SAM" id="Phobius"/>
    </source>
</evidence>
<gene>
    <name evidence="8" type="ORF">EV213_11328</name>
</gene>
<proteinExistence type="predicted"/>
<accession>A0A4R6U2Q0</accession>
<keyword evidence="5 6" id="KW-0472">Membrane</keyword>
<evidence type="ECO:0000256" key="1">
    <source>
        <dbReference type="ARBA" id="ARBA00004651"/>
    </source>
</evidence>
<keyword evidence="3 6" id="KW-0812">Transmembrane</keyword>
<evidence type="ECO:0000256" key="2">
    <source>
        <dbReference type="ARBA" id="ARBA00022475"/>
    </source>
</evidence>
<comment type="subcellular location">
    <subcellularLocation>
        <location evidence="1">Cell membrane</location>
        <topology evidence="1">Multi-pass membrane protein</topology>
    </subcellularLocation>
</comment>
<feature type="transmembrane region" description="Helical" evidence="6">
    <location>
        <begin position="366"/>
        <end position="388"/>
    </location>
</feature>
<sequence>MEGTWISLLPFLAVIVVAVLTKQVLPGLGAGLLTASYFLTPHWLGGFETAIGFIIKGLQDENNLKIIVFLYLFAGMVGMIKRAGGIKGFVKEASNRIGSRKGALALTWISATGTFSAPSFRIVTVAPIMRALLKRVKMTPQELAFAIETTASPFIVLVPIATAFVGYMTSVIDISLHNEGLTQDPYQLYLQSIPFNFFSFSMIAIGFYLSFFHHGKASATKAGGEEPDDQWEGCHPSVAKDLPEKPLNLLIPLAVVLFLTVFLTYLDGVAQGFQGFQAFIEADVLTAMVLALVLSVLLSMILFRFQAFKLSALIAALIEGGNEVMNVVLLLAVVWALADATGAMGFSTFVTNNVGWIPVAFVPPVLFLLGAFISYFIGSSWGTWGILMPLGVSLAQVSDVSLPLVVGAVFASGTFGAFASPLSDDTNTTSVILGMNTIAYARFKLVPAISAAAVAAVLYLIVPFLMG</sequence>
<name>A0A4R6U2Q0_9BACI</name>
<dbReference type="OrthoDB" id="9762978at2"/>
<dbReference type="PANTHER" id="PTHR43478">
    <property type="entry name" value="NA+/H+ ANTIPORTER-RELATED"/>
    <property type="match status" value="1"/>
</dbReference>
<organism evidence="8 9">
    <name type="scientific">Aureibacillus halotolerans</name>
    <dbReference type="NCBI Taxonomy" id="1508390"/>
    <lineage>
        <taxon>Bacteria</taxon>
        <taxon>Bacillati</taxon>
        <taxon>Bacillota</taxon>
        <taxon>Bacilli</taxon>
        <taxon>Bacillales</taxon>
        <taxon>Bacillaceae</taxon>
        <taxon>Aureibacillus</taxon>
    </lineage>
</organism>
<evidence type="ECO:0000313" key="8">
    <source>
        <dbReference type="EMBL" id="TDQ37394.1"/>
    </source>
</evidence>
<keyword evidence="2" id="KW-1003">Cell membrane</keyword>
<evidence type="ECO:0000256" key="5">
    <source>
        <dbReference type="ARBA" id="ARBA00023136"/>
    </source>
</evidence>
<feature type="transmembrane region" description="Helical" evidence="6">
    <location>
        <begin position="143"/>
        <end position="168"/>
    </location>
</feature>
<protein>
    <submittedName>
        <fullName evidence="8">Transporter (NhaC family)</fullName>
    </submittedName>
</protein>
<dbReference type="PANTHER" id="PTHR43478:SF1">
    <property type="entry name" value="NA+_H+ ANTIPORTER NHAC-LIKE C-TERMINAL DOMAIN-CONTAINING PROTEIN"/>
    <property type="match status" value="1"/>
</dbReference>
<evidence type="ECO:0000256" key="4">
    <source>
        <dbReference type="ARBA" id="ARBA00022989"/>
    </source>
</evidence>
<reference evidence="8 9" key="1">
    <citation type="submission" date="2019-03" db="EMBL/GenBank/DDBJ databases">
        <title>Genomic Encyclopedia of Type Strains, Phase IV (KMG-IV): sequencing the most valuable type-strain genomes for metagenomic binning, comparative biology and taxonomic classification.</title>
        <authorList>
            <person name="Goeker M."/>
        </authorList>
    </citation>
    <scope>NUCLEOTIDE SEQUENCE [LARGE SCALE GENOMIC DNA]</scope>
    <source>
        <strain evidence="8 9">DSM 28697</strain>
    </source>
</reference>
<dbReference type="EMBL" id="SNYJ01000013">
    <property type="protein sequence ID" value="TDQ37394.1"/>
    <property type="molecule type" value="Genomic_DNA"/>
</dbReference>
<feature type="transmembrane region" description="Helical" evidence="6">
    <location>
        <begin position="247"/>
        <end position="266"/>
    </location>
</feature>
<evidence type="ECO:0000313" key="9">
    <source>
        <dbReference type="Proteomes" id="UP000295632"/>
    </source>
</evidence>
<dbReference type="Pfam" id="PF03553">
    <property type="entry name" value="Na_H_antiporter"/>
    <property type="match status" value="1"/>
</dbReference>
<feature type="transmembrane region" description="Helical" evidence="6">
    <location>
        <begin position="31"/>
        <end position="54"/>
    </location>
</feature>
<evidence type="ECO:0000256" key="3">
    <source>
        <dbReference type="ARBA" id="ARBA00022692"/>
    </source>
</evidence>
<dbReference type="AlphaFoldDB" id="A0A4R6U2Q0"/>
<evidence type="ECO:0000259" key="7">
    <source>
        <dbReference type="Pfam" id="PF03553"/>
    </source>
</evidence>
<dbReference type="Proteomes" id="UP000295632">
    <property type="component" value="Unassembled WGS sequence"/>
</dbReference>
<keyword evidence="4 6" id="KW-1133">Transmembrane helix</keyword>
<feature type="transmembrane region" description="Helical" evidence="6">
    <location>
        <begin position="188"/>
        <end position="211"/>
    </location>
</feature>
<dbReference type="GO" id="GO:0005886">
    <property type="term" value="C:plasma membrane"/>
    <property type="evidence" value="ECO:0007669"/>
    <property type="project" value="UniProtKB-SubCell"/>
</dbReference>
<feature type="domain" description="Na+/H+ antiporter NhaC-like C-terminal" evidence="7">
    <location>
        <begin position="156"/>
        <end position="462"/>
    </location>
</feature>